<sequence length="174" mass="20157">MEDEIRAMAQKIAGYQKVIHQLEEENTQVNAEKNDLKRQLIKYQAICRVENQIMDSEFSPATSSSEGMKMFKGLFKKDFYCLDDVDVDILNVFLQKIHALRTGLYQPSSSAIASCDEFFNFNRVLVKREYLAMLYALLDIKVTSRRFESFNREIASDEVIVMIEILFLFIEAGV</sequence>
<evidence type="ECO:0000313" key="2">
    <source>
        <dbReference type="EMBL" id="GAC23274.1"/>
    </source>
</evidence>
<reference evidence="2 3" key="1">
    <citation type="journal article" date="2017" name="Antonie Van Leeuwenhoek">
        <title>Rhizobium rhizosphaerae sp. nov., a novel species isolated from rice rhizosphere.</title>
        <authorList>
            <person name="Zhao J.J."/>
            <person name="Zhang J."/>
            <person name="Zhang R.J."/>
            <person name="Zhang C.W."/>
            <person name="Yin H.Q."/>
            <person name="Zhang X.X."/>
        </authorList>
    </citation>
    <scope>NUCLEOTIDE SEQUENCE [LARGE SCALE GENOMIC DNA]</scope>
    <source>
        <strain evidence="2 3">KMM 241</strain>
    </source>
</reference>
<dbReference type="AlphaFoldDB" id="K6XRN3"/>
<dbReference type="EMBL" id="BAEP01000020">
    <property type="protein sequence ID" value="GAC23274.1"/>
    <property type="molecule type" value="Genomic_DNA"/>
</dbReference>
<gene>
    <name evidence="2" type="ORF">GMES_0975</name>
</gene>
<keyword evidence="1" id="KW-0175">Coiled coil</keyword>
<dbReference type="RefSeq" id="WP_006991425.1">
    <property type="nucleotide sequence ID" value="NZ_BAEP01000020.1"/>
</dbReference>
<protein>
    <submittedName>
        <fullName evidence="2">Uncharacterized protein</fullName>
    </submittedName>
</protein>
<accession>K6XRN3</accession>
<feature type="coiled-coil region" evidence="1">
    <location>
        <begin position="5"/>
        <end position="46"/>
    </location>
</feature>
<dbReference type="Proteomes" id="UP000006263">
    <property type="component" value="Unassembled WGS sequence"/>
</dbReference>
<organism evidence="2 3">
    <name type="scientific">Paraglaciecola mesophila KMM 241</name>
    <dbReference type="NCBI Taxonomy" id="1128912"/>
    <lineage>
        <taxon>Bacteria</taxon>
        <taxon>Pseudomonadati</taxon>
        <taxon>Pseudomonadota</taxon>
        <taxon>Gammaproteobacteria</taxon>
        <taxon>Alteromonadales</taxon>
        <taxon>Alteromonadaceae</taxon>
        <taxon>Paraglaciecola</taxon>
    </lineage>
</organism>
<comment type="caution">
    <text evidence="2">The sequence shown here is derived from an EMBL/GenBank/DDBJ whole genome shotgun (WGS) entry which is preliminary data.</text>
</comment>
<evidence type="ECO:0000313" key="3">
    <source>
        <dbReference type="Proteomes" id="UP000006263"/>
    </source>
</evidence>
<evidence type="ECO:0000256" key="1">
    <source>
        <dbReference type="SAM" id="Coils"/>
    </source>
</evidence>
<name>K6XRN3_9ALTE</name>
<proteinExistence type="predicted"/>